<name>A0ABV0TAE7_9TELE</name>
<comment type="caution">
    <text evidence="2">The sequence shown here is derived from an EMBL/GenBank/DDBJ whole genome shotgun (WGS) entry which is preliminary data.</text>
</comment>
<evidence type="ECO:0000256" key="1">
    <source>
        <dbReference type="SAM" id="Phobius"/>
    </source>
</evidence>
<keyword evidence="3" id="KW-1185">Reference proteome</keyword>
<keyword evidence="1" id="KW-0812">Transmembrane</keyword>
<reference evidence="2 3" key="1">
    <citation type="submission" date="2021-06" db="EMBL/GenBank/DDBJ databases">
        <authorList>
            <person name="Palmer J.M."/>
        </authorList>
    </citation>
    <scope>NUCLEOTIDE SEQUENCE [LARGE SCALE GENOMIC DNA]</scope>
    <source>
        <strain evidence="3">if_2019</strain>
        <tissue evidence="2">Muscle</tissue>
    </source>
</reference>
<keyword evidence="1" id="KW-1133">Transmembrane helix</keyword>
<dbReference type="Proteomes" id="UP001482620">
    <property type="component" value="Unassembled WGS sequence"/>
</dbReference>
<sequence>MLLVCFLNWFFFNVVLLFFEIYQFPFLLETNFVEGKYFCQIWQPVPGEPCLSLLASSAPPSLYLRFPSDQETSQRINIKILFRGIRLGNILPSNAALARARARQGINY</sequence>
<protein>
    <submittedName>
        <fullName evidence="2">Uncharacterized protein</fullName>
    </submittedName>
</protein>
<accession>A0ABV0TAE7</accession>
<proteinExistence type="predicted"/>
<gene>
    <name evidence="2" type="ORF">ILYODFUR_012879</name>
</gene>
<feature type="transmembrane region" description="Helical" evidence="1">
    <location>
        <begin position="6"/>
        <end position="28"/>
    </location>
</feature>
<organism evidence="2 3">
    <name type="scientific">Ilyodon furcidens</name>
    <name type="common">goldbreast splitfin</name>
    <dbReference type="NCBI Taxonomy" id="33524"/>
    <lineage>
        <taxon>Eukaryota</taxon>
        <taxon>Metazoa</taxon>
        <taxon>Chordata</taxon>
        <taxon>Craniata</taxon>
        <taxon>Vertebrata</taxon>
        <taxon>Euteleostomi</taxon>
        <taxon>Actinopterygii</taxon>
        <taxon>Neopterygii</taxon>
        <taxon>Teleostei</taxon>
        <taxon>Neoteleostei</taxon>
        <taxon>Acanthomorphata</taxon>
        <taxon>Ovalentaria</taxon>
        <taxon>Atherinomorphae</taxon>
        <taxon>Cyprinodontiformes</taxon>
        <taxon>Goodeidae</taxon>
        <taxon>Ilyodon</taxon>
    </lineage>
</organism>
<dbReference type="EMBL" id="JAHRIQ010024197">
    <property type="protein sequence ID" value="MEQ2228853.1"/>
    <property type="molecule type" value="Genomic_DNA"/>
</dbReference>
<keyword evidence="1" id="KW-0472">Membrane</keyword>
<evidence type="ECO:0000313" key="2">
    <source>
        <dbReference type="EMBL" id="MEQ2228853.1"/>
    </source>
</evidence>
<evidence type="ECO:0000313" key="3">
    <source>
        <dbReference type="Proteomes" id="UP001482620"/>
    </source>
</evidence>